<protein>
    <submittedName>
        <fullName evidence="1">Anhydrase family 3 protein</fullName>
    </submittedName>
</protein>
<dbReference type="OrthoDB" id="9803036at2"/>
<dbReference type="SUPFAM" id="SSF51161">
    <property type="entry name" value="Trimeric LpxA-like enzymes"/>
    <property type="match status" value="1"/>
</dbReference>
<dbReference type="Pfam" id="PF00132">
    <property type="entry name" value="Hexapep"/>
    <property type="match status" value="2"/>
</dbReference>
<dbReference type="Proteomes" id="UP000010164">
    <property type="component" value="Unassembled WGS sequence"/>
</dbReference>
<name>L0WC03_9GAMM</name>
<sequence>MGIRRFEDKAPQLGARVFVDPDATVIGDVVLGEDCSVWPRAVIRGDMHAIRIGDRVSIQDNAVLHITHDSRFNPGGFALQIGDDVTIAHQVMLHGCTLGNRVMVGMQAIIMDGAVVEDDVIVAAGSLVGPGKRLESGHLYRGQPARPVRPLTAEEKEFLPYVAGNYVRLKNRYLADPGASG</sequence>
<proteinExistence type="predicted"/>
<evidence type="ECO:0000313" key="1">
    <source>
        <dbReference type="EMBL" id="EKF74308.1"/>
    </source>
</evidence>
<dbReference type="InterPro" id="IPR050484">
    <property type="entry name" value="Transf_Hexapept/Carb_Anhydrase"/>
</dbReference>
<dbReference type="InterPro" id="IPR047324">
    <property type="entry name" value="LbH_gamma_CA-like"/>
</dbReference>
<dbReference type="InterPro" id="IPR001451">
    <property type="entry name" value="Hexapep"/>
</dbReference>
<dbReference type="CDD" id="cd04645">
    <property type="entry name" value="LbH_gamma_CA_like"/>
    <property type="match status" value="1"/>
</dbReference>
<keyword evidence="2" id="KW-1185">Reference proteome</keyword>
<dbReference type="AlphaFoldDB" id="L0WC03"/>
<dbReference type="PANTHER" id="PTHR13061">
    <property type="entry name" value="DYNACTIN SUBUNIT P25"/>
    <property type="match status" value="1"/>
</dbReference>
<gene>
    <name evidence="1" type="ORF">A11A3_08915</name>
</gene>
<organism evidence="1 2">
    <name type="scientific">Alcanivorax hongdengensis A-11-3</name>
    <dbReference type="NCBI Taxonomy" id="1177179"/>
    <lineage>
        <taxon>Bacteria</taxon>
        <taxon>Pseudomonadati</taxon>
        <taxon>Pseudomonadota</taxon>
        <taxon>Gammaproteobacteria</taxon>
        <taxon>Oceanospirillales</taxon>
        <taxon>Alcanivoracaceae</taxon>
        <taxon>Alcanivorax</taxon>
    </lineage>
</organism>
<dbReference type="EMBL" id="AMRJ01000012">
    <property type="protein sequence ID" value="EKF74308.1"/>
    <property type="molecule type" value="Genomic_DNA"/>
</dbReference>
<dbReference type="Gene3D" id="2.160.10.10">
    <property type="entry name" value="Hexapeptide repeat proteins"/>
    <property type="match status" value="1"/>
</dbReference>
<dbReference type="RefSeq" id="WP_008928962.1">
    <property type="nucleotide sequence ID" value="NZ_AMRJ01000012.1"/>
</dbReference>
<dbReference type="InterPro" id="IPR011004">
    <property type="entry name" value="Trimer_LpxA-like_sf"/>
</dbReference>
<comment type="caution">
    <text evidence="1">The sequence shown here is derived from an EMBL/GenBank/DDBJ whole genome shotgun (WGS) entry which is preliminary data.</text>
</comment>
<accession>L0WC03</accession>
<dbReference type="PANTHER" id="PTHR13061:SF56">
    <property type="entry name" value="PROTEIN YRDA"/>
    <property type="match status" value="1"/>
</dbReference>
<dbReference type="eggNOG" id="COG0663">
    <property type="taxonomic scope" value="Bacteria"/>
</dbReference>
<dbReference type="STRING" id="1177179.A11A3_08915"/>
<reference evidence="1 2" key="1">
    <citation type="journal article" date="2012" name="J. Bacteriol.">
        <title>Genome Sequence of the Alkane-Degrading Bacterium Alcanivorax hongdengensis Type Strain A-11-3.</title>
        <authorList>
            <person name="Lai Q."/>
            <person name="Shao Z."/>
        </authorList>
    </citation>
    <scope>NUCLEOTIDE SEQUENCE [LARGE SCALE GENOMIC DNA]</scope>
    <source>
        <strain evidence="1 2">A-11-3</strain>
    </source>
</reference>
<dbReference type="PATRIC" id="fig|1177179.3.peg.1781"/>
<evidence type="ECO:0000313" key="2">
    <source>
        <dbReference type="Proteomes" id="UP000010164"/>
    </source>
</evidence>